<proteinExistence type="predicted"/>
<sequence length="53" mass="5946">MRVLHAACACYGICASRPNLVVNRNQQKRNLDTIIMDEPYGSYDTITDSTRVA</sequence>
<gene>
    <name evidence="1" type="ordered locus">LOC_Os03g11750</name>
</gene>
<protein>
    <submittedName>
        <fullName evidence="1">Uncharacterized protein</fullName>
    </submittedName>
</protein>
<dbReference type="AlphaFoldDB" id="Q10PY5"/>
<name>Q10PY5_ORYSJ</name>
<accession>Q10PY5</accession>
<evidence type="ECO:0000313" key="1">
    <source>
        <dbReference type="EMBL" id="ABF94652.1"/>
    </source>
</evidence>
<reference evidence="1" key="2">
    <citation type="submission" date="2006-06" db="EMBL/GenBank/DDBJ databases">
        <authorList>
            <person name="Buell R."/>
            <person name="Wing R.A."/>
            <person name="McCombie W.A."/>
            <person name="Ouyang S."/>
        </authorList>
    </citation>
    <scope>NUCLEOTIDE SEQUENCE</scope>
</reference>
<dbReference type="EMBL" id="DP000009">
    <property type="protein sequence ID" value="ABF94652.1"/>
    <property type="molecule type" value="Genomic_DNA"/>
</dbReference>
<reference evidence="1" key="1">
    <citation type="journal article" date="2005" name="Genome Res.">
        <title>Sequence, annotation, and analysis of synteny between rice chromosome 3 and diverged grass species.</title>
        <authorList>
            <consortium name="Rice Chromosome 3 Sequencing Consortium"/>
            <person name="Buell C.R."/>
            <person name="Yuan Q."/>
            <person name="Ouyang S."/>
            <person name="Liu J."/>
            <person name="Zhu W."/>
            <person name="Wang A."/>
            <person name="Maiti R."/>
            <person name="Haas B."/>
            <person name="Wortman J."/>
            <person name="Pertea M."/>
            <person name="Jones K.M."/>
            <person name="Kim M."/>
            <person name="Overton L."/>
            <person name="Tsitrin T."/>
            <person name="Fadrosh D."/>
            <person name="Bera J."/>
            <person name="Weaver B."/>
            <person name="Jin S."/>
            <person name="Johri S."/>
            <person name="Reardon M."/>
            <person name="Webb K."/>
            <person name="Hill J."/>
            <person name="Moffat K."/>
            <person name="Tallon L."/>
            <person name="Van Aken S."/>
            <person name="Lewis M."/>
            <person name="Utterback T."/>
            <person name="Feldblyum T."/>
            <person name="Zismann V."/>
            <person name="Iobst S."/>
            <person name="Hsiao J."/>
            <person name="de Vazeille A.R."/>
            <person name="Salzberg S.L."/>
            <person name="White O."/>
            <person name="Fraser C."/>
            <person name="Yu Y."/>
            <person name="Kim H."/>
            <person name="Rambo T."/>
            <person name="Currie J."/>
            <person name="Collura K."/>
            <person name="Kernodle-Thompson S."/>
            <person name="Wei F."/>
            <person name="Kudrna K."/>
            <person name="Ammiraju J.S."/>
            <person name="Luo M."/>
            <person name="Goicoechea J.L."/>
            <person name="Wing R.A."/>
            <person name="Henry D."/>
            <person name="Oates R."/>
            <person name="Palmer M."/>
            <person name="Pries G."/>
            <person name="Saski C."/>
            <person name="Simmons J."/>
            <person name="Soderlund C."/>
            <person name="Nelson W."/>
            <person name="de la Bastide M."/>
            <person name="Spiegel L."/>
            <person name="Nascimento L."/>
            <person name="Huang E."/>
            <person name="Preston R."/>
            <person name="Zutavern T."/>
            <person name="Palmer L."/>
            <person name="O'Shaughnessy A."/>
            <person name="Dike S."/>
            <person name="McCombie W.R."/>
            <person name="Minx P."/>
            <person name="Cordum H."/>
            <person name="Wilson R."/>
            <person name="Jin W."/>
            <person name="Lee H.R."/>
            <person name="Jiang J."/>
            <person name="Jackson S."/>
        </authorList>
    </citation>
    <scope>NUCLEOTIDE SEQUENCE [LARGE SCALE GENOMIC DNA]</scope>
</reference>
<organism evidence="1">
    <name type="scientific">Oryza sativa subsp. japonica</name>
    <name type="common">Rice</name>
    <dbReference type="NCBI Taxonomy" id="39947"/>
    <lineage>
        <taxon>Eukaryota</taxon>
        <taxon>Viridiplantae</taxon>
        <taxon>Streptophyta</taxon>
        <taxon>Embryophyta</taxon>
        <taxon>Tracheophyta</taxon>
        <taxon>Spermatophyta</taxon>
        <taxon>Magnoliopsida</taxon>
        <taxon>Liliopsida</taxon>
        <taxon>Poales</taxon>
        <taxon>Poaceae</taxon>
        <taxon>BOP clade</taxon>
        <taxon>Oryzoideae</taxon>
        <taxon>Oryzeae</taxon>
        <taxon>Oryzinae</taxon>
        <taxon>Oryza</taxon>
        <taxon>Oryza sativa</taxon>
    </lineage>
</organism>